<dbReference type="Proteomes" id="UP000649617">
    <property type="component" value="Unassembled WGS sequence"/>
</dbReference>
<accession>A0A812JXJ1</accession>
<comment type="caution">
    <text evidence="2">The sequence shown here is derived from an EMBL/GenBank/DDBJ whole genome shotgun (WGS) entry which is preliminary data.</text>
</comment>
<organism evidence="2 3">
    <name type="scientific">Symbiodinium pilosum</name>
    <name type="common">Dinoflagellate</name>
    <dbReference type="NCBI Taxonomy" id="2952"/>
    <lineage>
        <taxon>Eukaryota</taxon>
        <taxon>Sar</taxon>
        <taxon>Alveolata</taxon>
        <taxon>Dinophyceae</taxon>
        <taxon>Suessiales</taxon>
        <taxon>Symbiodiniaceae</taxon>
        <taxon>Symbiodinium</taxon>
    </lineage>
</organism>
<evidence type="ECO:0000256" key="1">
    <source>
        <dbReference type="SAM" id="MobiDB-lite"/>
    </source>
</evidence>
<evidence type="ECO:0000313" key="3">
    <source>
        <dbReference type="Proteomes" id="UP000649617"/>
    </source>
</evidence>
<dbReference type="AlphaFoldDB" id="A0A812JXJ1"/>
<name>A0A812JXJ1_SYMPI</name>
<proteinExistence type="predicted"/>
<protein>
    <submittedName>
        <fullName evidence="2">Uncharacterized protein</fullName>
    </submittedName>
</protein>
<keyword evidence="3" id="KW-1185">Reference proteome</keyword>
<feature type="compositionally biased region" description="Low complexity" evidence="1">
    <location>
        <begin position="27"/>
        <end position="36"/>
    </location>
</feature>
<sequence>MQQKLPFESLSRVPRAQKPEPTDVDPESPASPLSPLYSPWQSFSVEQFKASKGASIRKLQEGEVQAILDNWDSSLSRISRKSFQSVTFPEECERTDLPPNRLIHEVHNAHMCRLSKEISEDPRKLEEEIEYRRKYDFEPESRATRQA</sequence>
<evidence type="ECO:0000313" key="2">
    <source>
        <dbReference type="EMBL" id="CAE7213065.1"/>
    </source>
</evidence>
<dbReference type="EMBL" id="CAJNIZ010002647">
    <property type="protein sequence ID" value="CAE7213065.1"/>
    <property type="molecule type" value="Genomic_DNA"/>
</dbReference>
<reference evidence="2" key="1">
    <citation type="submission" date="2021-02" db="EMBL/GenBank/DDBJ databases">
        <authorList>
            <person name="Dougan E. K."/>
            <person name="Rhodes N."/>
            <person name="Thang M."/>
            <person name="Chan C."/>
        </authorList>
    </citation>
    <scope>NUCLEOTIDE SEQUENCE</scope>
</reference>
<gene>
    <name evidence="2" type="ORF">SPIL2461_LOCUS2420</name>
</gene>
<feature type="region of interest" description="Disordered" evidence="1">
    <location>
        <begin position="1"/>
        <end position="36"/>
    </location>
</feature>